<keyword evidence="1" id="KW-0479">Metal-binding</keyword>
<keyword evidence="3" id="KW-0560">Oxidoreductase</keyword>
<organism evidence="5 6">
    <name type="scientific">Pyrrhoderma noxium</name>
    <dbReference type="NCBI Taxonomy" id="2282107"/>
    <lineage>
        <taxon>Eukaryota</taxon>
        <taxon>Fungi</taxon>
        <taxon>Dikarya</taxon>
        <taxon>Basidiomycota</taxon>
        <taxon>Agaricomycotina</taxon>
        <taxon>Agaricomycetes</taxon>
        <taxon>Hymenochaetales</taxon>
        <taxon>Hymenochaetaceae</taxon>
        <taxon>Pyrrhoderma</taxon>
    </lineage>
</organism>
<reference evidence="5 6" key="1">
    <citation type="journal article" date="2017" name="Mol. Ecol.">
        <title>Comparative and population genomic landscape of Phellinus noxius: A hypervariable fungus causing root rot in trees.</title>
        <authorList>
            <person name="Chung C.L."/>
            <person name="Lee T.J."/>
            <person name="Akiba M."/>
            <person name="Lee H.H."/>
            <person name="Kuo T.H."/>
            <person name="Liu D."/>
            <person name="Ke H.M."/>
            <person name="Yokoi T."/>
            <person name="Roa M.B."/>
            <person name="Lu M.J."/>
            <person name="Chang Y.Y."/>
            <person name="Ann P.J."/>
            <person name="Tsai J.N."/>
            <person name="Chen C.Y."/>
            <person name="Tzean S.S."/>
            <person name="Ota Y."/>
            <person name="Hattori T."/>
            <person name="Sahashi N."/>
            <person name="Liou R.F."/>
            <person name="Kikuchi T."/>
            <person name="Tsai I.J."/>
        </authorList>
    </citation>
    <scope>NUCLEOTIDE SEQUENCE [LARGE SCALE GENOMIC DNA]</scope>
    <source>
        <strain evidence="5 6">FFPRI411160</strain>
    </source>
</reference>
<keyword evidence="2" id="KW-0223">Dioxygenase</keyword>
<dbReference type="AlphaFoldDB" id="A0A286UTK0"/>
<dbReference type="InParanoid" id="A0A286UTK0"/>
<name>A0A286UTK0_9AGAM</name>
<evidence type="ECO:0000313" key="6">
    <source>
        <dbReference type="Proteomes" id="UP000217199"/>
    </source>
</evidence>
<dbReference type="Gene3D" id="1.10.640.10">
    <property type="entry name" value="Haem peroxidase domain superfamily, animal type"/>
    <property type="match status" value="1"/>
</dbReference>
<dbReference type="STRING" id="2282107.A0A286UTK0"/>
<dbReference type="InterPro" id="IPR037120">
    <property type="entry name" value="Haem_peroxidase_sf_animal"/>
</dbReference>
<evidence type="ECO:0000256" key="3">
    <source>
        <dbReference type="ARBA" id="ARBA00023002"/>
    </source>
</evidence>
<proteinExistence type="predicted"/>
<keyword evidence="4" id="KW-0408">Iron</keyword>
<dbReference type="GO" id="GO:0051213">
    <property type="term" value="F:dioxygenase activity"/>
    <property type="evidence" value="ECO:0007669"/>
    <property type="project" value="UniProtKB-KW"/>
</dbReference>
<dbReference type="InterPro" id="IPR036396">
    <property type="entry name" value="Cyt_P450_sf"/>
</dbReference>
<dbReference type="PANTHER" id="PTHR11903:SF37">
    <property type="entry name" value="PSI-PRODUCING OXYGENASE A"/>
    <property type="match status" value="1"/>
</dbReference>
<dbReference type="GO" id="GO:0006631">
    <property type="term" value="P:fatty acid metabolic process"/>
    <property type="evidence" value="ECO:0007669"/>
    <property type="project" value="UniProtKB-ARBA"/>
</dbReference>
<dbReference type="OrthoDB" id="823504at2759"/>
<protein>
    <submittedName>
        <fullName evidence="5">Heme peroxidase</fullName>
    </submittedName>
</protein>
<evidence type="ECO:0000313" key="5">
    <source>
        <dbReference type="EMBL" id="PAV22930.1"/>
    </source>
</evidence>
<dbReference type="Pfam" id="PF03098">
    <property type="entry name" value="An_peroxidase"/>
    <property type="match status" value="1"/>
</dbReference>
<dbReference type="GO" id="GO:0020037">
    <property type="term" value="F:heme binding"/>
    <property type="evidence" value="ECO:0007669"/>
    <property type="project" value="InterPro"/>
</dbReference>
<keyword evidence="6" id="KW-1185">Reference proteome</keyword>
<dbReference type="EMBL" id="NBII01000002">
    <property type="protein sequence ID" value="PAV22930.1"/>
    <property type="molecule type" value="Genomic_DNA"/>
</dbReference>
<dbReference type="PANTHER" id="PTHR11903">
    <property type="entry name" value="PROSTAGLANDIN G/H SYNTHASE"/>
    <property type="match status" value="1"/>
</dbReference>
<dbReference type="GO" id="GO:0006979">
    <property type="term" value="P:response to oxidative stress"/>
    <property type="evidence" value="ECO:0007669"/>
    <property type="project" value="InterPro"/>
</dbReference>
<dbReference type="GO" id="GO:0004497">
    <property type="term" value="F:monooxygenase activity"/>
    <property type="evidence" value="ECO:0007669"/>
    <property type="project" value="InterPro"/>
</dbReference>
<evidence type="ECO:0000256" key="2">
    <source>
        <dbReference type="ARBA" id="ARBA00022964"/>
    </source>
</evidence>
<dbReference type="PRINTS" id="PR00457">
    <property type="entry name" value="ANPEROXIDASE"/>
</dbReference>
<gene>
    <name evidence="5" type="ORF">PNOK_0288700</name>
</gene>
<dbReference type="SUPFAM" id="SSF48113">
    <property type="entry name" value="Heme-dependent peroxidases"/>
    <property type="match status" value="1"/>
</dbReference>
<dbReference type="SUPFAM" id="SSF48264">
    <property type="entry name" value="Cytochrome P450"/>
    <property type="match status" value="1"/>
</dbReference>
<dbReference type="PROSITE" id="PS50292">
    <property type="entry name" value="PEROXIDASE_3"/>
    <property type="match status" value="1"/>
</dbReference>
<sequence length="798" mass="88309">MERSSPEDPVKRAQQDEEIFQTARLVNCGHFMALIFGDYVSGFLGLGRDGCTWSMNPFDPITTQAGEKISRGQGNHVSAEFNVLYRWHATTAEEDIKWTEEELGKVFSATGKTLDQLNLNDFKSAAASAFRSVEPDPKKREFGGIKRQQDGTFADDDLAKVLHDATEKVAGAYRARGIPAALRVVEILGMQQARAWGVCTMNEFRGFLGLKKFSSFQEWSSDPVIAKEAEKLYGHIDNLELYPGLQAEDCMALGPGSGICCGYTMTRAILADAIALVRGDRYFTHDYTPENLTSWGFQDCVRDPNNGAFGAALPKLLMRHLPRHYPANNVYGLFPFFTPEVTRKNLTNLGIADKYDYSRPKATPVPKVLNTLTGIRYVFNDFQRFHQIYTADMEMLTNGYGFLLNFDDKKKHDTDLAMVWHALFPDQQTVSSFVDWYKQTTVDMIKQKSIQFDGVAGKRVDIVRNVINLVSVHWTADKLCGIPLKTAATPKGIFTEQEVYDMLTVLFMCVFENIAPEHGWALRTGALQISKIVNGFIQQSLQQAAPLAASNPIAGILSVGKGVVQDVLGQTDGKKDYHDFMSRLAATKRSTSDLVACVIGLAVGSSVNYAQAVAQVVDFYLSEDRAQERVALVELCKKDDKQSAELLKGYVREAMRLNPQFGGLFRAAVADATVPQGDGFEPLQVQAGDLLFASFKNANLNPADFPNPTTVDPTRKKEIYQLQGAGFHNCPGVDFAADTIPEIVKVIFSLPNLRRAPGPSGVCSSMNLNQFQTDNKMYLTSTGDVSPWPGSLYVVYDG</sequence>
<dbReference type="GO" id="GO:0004601">
    <property type="term" value="F:peroxidase activity"/>
    <property type="evidence" value="ECO:0007669"/>
    <property type="project" value="UniProtKB-KW"/>
</dbReference>
<dbReference type="InterPro" id="IPR019791">
    <property type="entry name" value="Haem_peroxidase_animal"/>
</dbReference>
<dbReference type="CDD" id="cd20612">
    <property type="entry name" value="CYP_LDS-like_C"/>
    <property type="match status" value="1"/>
</dbReference>
<accession>A0A286UTK0</accession>
<evidence type="ECO:0000256" key="1">
    <source>
        <dbReference type="ARBA" id="ARBA00022723"/>
    </source>
</evidence>
<dbReference type="InterPro" id="IPR010255">
    <property type="entry name" value="Haem_peroxidase_sf"/>
</dbReference>
<dbReference type="GO" id="GO:0005506">
    <property type="term" value="F:iron ion binding"/>
    <property type="evidence" value="ECO:0007669"/>
    <property type="project" value="InterPro"/>
</dbReference>
<dbReference type="GO" id="GO:0016705">
    <property type="term" value="F:oxidoreductase activity, acting on paired donors, with incorporation or reduction of molecular oxygen"/>
    <property type="evidence" value="ECO:0007669"/>
    <property type="project" value="InterPro"/>
</dbReference>
<dbReference type="Proteomes" id="UP000217199">
    <property type="component" value="Unassembled WGS sequence"/>
</dbReference>
<dbReference type="InterPro" id="IPR050783">
    <property type="entry name" value="Oxylipin_biosynth_metab"/>
</dbReference>
<keyword evidence="5" id="KW-0575">Peroxidase</keyword>
<evidence type="ECO:0000256" key="4">
    <source>
        <dbReference type="ARBA" id="ARBA00023004"/>
    </source>
</evidence>
<dbReference type="Gene3D" id="1.10.630.10">
    <property type="entry name" value="Cytochrome P450"/>
    <property type="match status" value="1"/>
</dbReference>
<comment type="caution">
    <text evidence="5">The sequence shown here is derived from an EMBL/GenBank/DDBJ whole genome shotgun (WGS) entry which is preliminary data.</text>
</comment>